<keyword evidence="1" id="KW-1133">Transmembrane helix</keyword>
<dbReference type="GeneID" id="90611522"/>
<proteinExistence type="predicted"/>
<dbReference type="AlphaFoldDB" id="A0A2G1W0R5"/>
<dbReference type="RefSeq" id="WP_099263719.1">
    <property type="nucleotide sequence ID" value="NZ_NIZW01000030.1"/>
</dbReference>
<comment type="caution">
    <text evidence="2">The sequence shown here is derived from an EMBL/GenBank/DDBJ whole genome shotgun (WGS) entry which is preliminary data.</text>
</comment>
<evidence type="ECO:0000313" key="2">
    <source>
        <dbReference type="EMBL" id="PHQ32269.1"/>
    </source>
</evidence>
<keyword evidence="1" id="KW-0472">Membrane</keyword>
<organism evidence="2 3">
    <name type="scientific">Rhodopirellula bahusiensis</name>
    <dbReference type="NCBI Taxonomy" id="2014065"/>
    <lineage>
        <taxon>Bacteria</taxon>
        <taxon>Pseudomonadati</taxon>
        <taxon>Planctomycetota</taxon>
        <taxon>Planctomycetia</taxon>
        <taxon>Pirellulales</taxon>
        <taxon>Pirellulaceae</taxon>
        <taxon>Rhodopirellula</taxon>
    </lineage>
</organism>
<evidence type="ECO:0000256" key="1">
    <source>
        <dbReference type="SAM" id="Phobius"/>
    </source>
</evidence>
<reference evidence="2 3" key="1">
    <citation type="submission" date="2017-06" db="EMBL/GenBank/DDBJ databases">
        <title>Description of Rhodopirellula bahusiensis sp. nov.</title>
        <authorList>
            <person name="Kizina J."/>
            <person name="Harder J."/>
        </authorList>
    </citation>
    <scope>NUCLEOTIDE SEQUENCE [LARGE SCALE GENOMIC DNA]</scope>
    <source>
        <strain evidence="2 3">SWK21</strain>
    </source>
</reference>
<name>A0A2G1W0R5_9BACT</name>
<protein>
    <recommendedName>
        <fullName evidence="4">Transmembrane protein</fullName>
    </recommendedName>
</protein>
<sequence length="125" mass="13564">MRLEKLQFSIVNLLGWVGVCAVLIALSRIHFLCVPIACPFVVGPMLAITVNPTRWAVFLGVVSSLCWVLIGLVPYWFLASFLIFAASYLDDDSLTRTVLVVVTIAYFLAVSAIGGYLGGLASRPD</sequence>
<gene>
    <name evidence="2" type="ORF">CEE69_26940</name>
</gene>
<dbReference type="Proteomes" id="UP000225740">
    <property type="component" value="Unassembled WGS sequence"/>
</dbReference>
<keyword evidence="1" id="KW-0812">Transmembrane</keyword>
<dbReference type="OrthoDB" id="280333at2"/>
<accession>A0A2G1W0R5</accession>
<feature type="transmembrane region" description="Helical" evidence="1">
    <location>
        <begin position="6"/>
        <end position="26"/>
    </location>
</feature>
<dbReference type="EMBL" id="NIZW01000030">
    <property type="protein sequence ID" value="PHQ32269.1"/>
    <property type="molecule type" value="Genomic_DNA"/>
</dbReference>
<keyword evidence="3" id="KW-1185">Reference proteome</keyword>
<feature type="transmembrane region" description="Helical" evidence="1">
    <location>
        <begin position="31"/>
        <end position="50"/>
    </location>
</feature>
<evidence type="ECO:0000313" key="3">
    <source>
        <dbReference type="Proteomes" id="UP000225740"/>
    </source>
</evidence>
<feature type="transmembrane region" description="Helical" evidence="1">
    <location>
        <begin position="56"/>
        <end position="85"/>
    </location>
</feature>
<feature type="transmembrane region" description="Helical" evidence="1">
    <location>
        <begin position="97"/>
        <end position="117"/>
    </location>
</feature>
<evidence type="ECO:0008006" key="4">
    <source>
        <dbReference type="Google" id="ProtNLM"/>
    </source>
</evidence>